<keyword evidence="1" id="KW-1133">Transmembrane helix</keyword>
<keyword evidence="1" id="KW-0812">Transmembrane</keyword>
<reference evidence="3" key="1">
    <citation type="submission" date="2014-09" db="EMBL/GenBank/DDBJ databases">
        <authorList>
            <person name="Gomez-Valero L."/>
        </authorList>
    </citation>
    <scope>NUCLEOTIDE SEQUENCE [LARGE SCALE GENOMIC DNA]</scope>
    <source>
        <strain evidence="3">ATCC700992</strain>
    </source>
</reference>
<dbReference type="EMBL" id="LN614827">
    <property type="protein sequence ID" value="CEG58253.1"/>
    <property type="molecule type" value="Genomic_DNA"/>
</dbReference>
<evidence type="ECO:0000256" key="1">
    <source>
        <dbReference type="SAM" id="Phobius"/>
    </source>
</evidence>
<keyword evidence="3" id="KW-1185">Reference proteome</keyword>
<proteinExistence type="predicted"/>
<dbReference type="HOGENOM" id="CLU_2302367_0_0_6"/>
<dbReference type="KEGG" id="lfa:LFA_2899"/>
<protein>
    <submittedName>
        <fullName evidence="2">Putative F fimbriae pilin protein (TraA)</fullName>
    </submittedName>
</protein>
<gene>
    <name evidence="2" type="ORF">LFA_2899</name>
</gene>
<dbReference type="GeneID" id="57036089"/>
<evidence type="ECO:0000313" key="3">
    <source>
        <dbReference type="Proteomes" id="UP000032430"/>
    </source>
</evidence>
<evidence type="ECO:0000313" key="2">
    <source>
        <dbReference type="EMBL" id="CEG58253.1"/>
    </source>
</evidence>
<sequence length="100" mass="10571">MSLLNQFRSNVLSSINAHIGKIFILICLLIMAQGTFAADALSAAEEVVKDTYNGSIKTYLYVGEAVAAVVTLMFTRNIKTLGGVGAMAIFLNVVAMLAGV</sequence>
<accession>A0A098G705</accession>
<feature type="transmembrane region" description="Helical" evidence="1">
    <location>
        <begin position="81"/>
        <end position="99"/>
    </location>
</feature>
<dbReference type="RefSeq" id="WP_010947806.1">
    <property type="nucleotide sequence ID" value="NZ_LN614827.1"/>
</dbReference>
<dbReference type="STRING" id="1212491.LFA_2899"/>
<dbReference type="OrthoDB" id="5646379at2"/>
<keyword evidence="1" id="KW-0472">Membrane</keyword>
<feature type="transmembrane region" description="Helical" evidence="1">
    <location>
        <begin position="58"/>
        <end position="74"/>
    </location>
</feature>
<dbReference type="Proteomes" id="UP000032430">
    <property type="component" value="Chromosome I"/>
</dbReference>
<name>A0A098G705_9GAMM</name>
<feature type="transmembrane region" description="Helical" evidence="1">
    <location>
        <begin position="21"/>
        <end position="38"/>
    </location>
</feature>
<organism evidence="2 3">
    <name type="scientific">Legionella fallonii LLAP-10</name>
    <dbReference type="NCBI Taxonomy" id="1212491"/>
    <lineage>
        <taxon>Bacteria</taxon>
        <taxon>Pseudomonadati</taxon>
        <taxon>Pseudomonadota</taxon>
        <taxon>Gammaproteobacteria</taxon>
        <taxon>Legionellales</taxon>
        <taxon>Legionellaceae</taxon>
        <taxon>Legionella</taxon>
    </lineage>
</organism>
<dbReference type="AlphaFoldDB" id="A0A098G705"/>